<dbReference type="Pfam" id="PF06953">
    <property type="entry name" value="ArsD"/>
    <property type="match status" value="1"/>
</dbReference>
<sequence>MKITILDPALCCSTGVCGPSVDDTLVQTAANVKWLKSLGYEVKRHNISNDGAAFKEYPDAIKKLQEEGVDSLPYIFINDKLVKAGEYPSKEEWLQLLETKTSQTSGKTHFSNENFAEKTNVLIGIGAAVAASNETFLKQQVSRAKVLDIEIQEIARAMNIGNDAKNSLSKQIITQANRLLGELQPTADSCAPNSGCC</sequence>
<dbReference type="NCBIfam" id="NF033727">
    <property type="entry name" value="chaperon_ArsD"/>
    <property type="match status" value="1"/>
</dbReference>
<protein>
    <submittedName>
        <fullName evidence="1">Arsenite efflux transporter metallochaperone ArsD</fullName>
    </submittedName>
</protein>
<dbReference type="AlphaFoldDB" id="A0A5B8YI02"/>
<dbReference type="OrthoDB" id="9801358at2"/>
<evidence type="ECO:0000313" key="1">
    <source>
        <dbReference type="EMBL" id="QED36658.1"/>
    </source>
</evidence>
<dbReference type="GO" id="GO:0045892">
    <property type="term" value="P:negative regulation of DNA-templated transcription"/>
    <property type="evidence" value="ECO:0007669"/>
    <property type="project" value="InterPro"/>
</dbReference>
<dbReference type="KEGG" id="anp:FK178_02540"/>
<name>A0A5B8YI02_9FLAO</name>
<gene>
    <name evidence="1" type="primary">arsD</name>
    <name evidence="1" type="ORF">FK178_02540</name>
</gene>
<dbReference type="InterPro" id="IPR010712">
    <property type="entry name" value="Arsenical-R_ArsD"/>
</dbReference>
<dbReference type="GO" id="GO:0003677">
    <property type="term" value="F:DNA binding"/>
    <property type="evidence" value="ECO:0007669"/>
    <property type="project" value="InterPro"/>
</dbReference>
<keyword evidence="2" id="KW-1185">Reference proteome</keyword>
<dbReference type="Gene3D" id="3.40.30.10">
    <property type="entry name" value="Glutaredoxin"/>
    <property type="match status" value="1"/>
</dbReference>
<dbReference type="RefSeq" id="WP_146830690.1">
    <property type="nucleotide sequence ID" value="NZ_CP042476.1"/>
</dbReference>
<reference evidence="1 2" key="1">
    <citation type="submission" date="2019-08" db="EMBL/GenBank/DDBJ databases">
        <title>Antarcticibacterium arcticum sp. nov., a bacterium isolated from marine sediment of the Canadian Beaufort Sea.</title>
        <authorList>
            <person name="Lee Y.M."/>
            <person name="Baek K."/>
            <person name="Lee D.-H."/>
            <person name="Shin S.C."/>
            <person name="Jin Y.K."/>
            <person name="Park Y."/>
        </authorList>
    </citation>
    <scope>NUCLEOTIDE SEQUENCE [LARGE SCALE GENOMIC DNA]</scope>
    <source>
        <strain evidence="1 2">PAMC 28998</strain>
    </source>
</reference>
<organism evidence="1 2">
    <name type="scientific">Antarcticibacterium arcticum</name>
    <dbReference type="NCBI Taxonomy" id="2585771"/>
    <lineage>
        <taxon>Bacteria</taxon>
        <taxon>Pseudomonadati</taxon>
        <taxon>Bacteroidota</taxon>
        <taxon>Flavobacteriia</taxon>
        <taxon>Flavobacteriales</taxon>
        <taxon>Flavobacteriaceae</taxon>
        <taxon>Antarcticibacterium</taxon>
    </lineage>
</organism>
<dbReference type="Proteomes" id="UP000321954">
    <property type="component" value="Chromosome"/>
</dbReference>
<evidence type="ECO:0000313" key="2">
    <source>
        <dbReference type="Proteomes" id="UP000321954"/>
    </source>
</evidence>
<dbReference type="EMBL" id="CP042476">
    <property type="protein sequence ID" value="QED36658.1"/>
    <property type="molecule type" value="Genomic_DNA"/>
</dbReference>
<dbReference type="GO" id="GO:0046685">
    <property type="term" value="P:response to arsenic-containing substance"/>
    <property type="evidence" value="ECO:0007669"/>
    <property type="project" value="InterPro"/>
</dbReference>
<accession>A0A5B8YI02</accession>
<proteinExistence type="predicted"/>